<reference evidence="3" key="1">
    <citation type="journal article" date="2011" name="Nat. Commun.">
        <title>Effector diversification within compartments of the Leptosphaeria maculans genome affected by Repeat-Induced Point mutations.</title>
        <authorList>
            <person name="Rouxel T."/>
            <person name="Grandaubert J."/>
            <person name="Hane J.K."/>
            <person name="Hoede C."/>
            <person name="van de Wouw A.P."/>
            <person name="Couloux A."/>
            <person name="Dominguez V."/>
            <person name="Anthouard V."/>
            <person name="Bally P."/>
            <person name="Bourras S."/>
            <person name="Cozijnsen A.J."/>
            <person name="Ciuffetti L.M."/>
            <person name="Degrave A."/>
            <person name="Dilmaghani A."/>
            <person name="Duret L."/>
            <person name="Fudal I."/>
            <person name="Goodwin S.B."/>
            <person name="Gout L."/>
            <person name="Glaser N."/>
            <person name="Linglin J."/>
            <person name="Kema G.H.J."/>
            <person name="Lapalu N."/>
            <person name="Lawrence C.B."/>
            <person name="May K."/>
            <person name="Meyer M."/>
            <person name="Ollivier B."/>
            <person name="Poulain J."/>
            <person name="Schoch C.L."/>
            <person name="Simon A."/>
            <person name="Spatafora J.W."/>
            <person name="Stachowiak A."/>
            <person name="Turgeon B.G."/>
            <person name="Tyler B.M."/>
            <person name="Vincent D."/>
            <person name="Weissenbach J."/>
            <person name="Amselem J."/>
            <person name="Quesneville H."/>
            <person name="Oliver R.P."/>
            <person name="Wincker P."/>
            <person name="Balesdent M.-H."/>
            <person name="Howlett B.J."/>
        </authorList>
    </citation>
    <scope>NUCLEOTIDE SEQUENCE [LARGE SCALE GENOMIC DNA]</scope>
    <source>
        <strain evidence="3">JN3 / isolate v23.1.3 / race Av1-4-5-6-7-8</strain>
    </source>
</reference>
<dbReference type="Proteomes" id="UP000002668">
    <property type="component" value="Genome"/>
</dbReference>
<name>E4ZUH6_LEPMJ</name>
<evidence type="ECO:0000313" key="3">
    <source>
        <dbReference type="Proteomes" id="UP000002668"/>
    </source>
</evidence>
<keyword evidence="3" id="KW-1185">Reference proteome</keyword>
<evidence type="ECO:0000256" key="1">
    <source>
        <dbReference type="SAM" id="MobiDB-lite"/>
    </source>
</evidence>
<dbReference type="VEuPathDB" id="FungiDB:LEMA_P114700.1"/>
<gene>
    <name evidence="2" type="ORF">LEMA_P114700.1</name>
</gene>
<organism evidence="3">
    <name type="scientific">Leptosphaeria maculans (strain JN3 / isolate v23.1.3 / race Av1-4-5-6-7-8)</name>
    <name type="common">Blackleg fungus</name>
    <name type="synonym">Phoma lingam</name>
    <dbReference type="NCBI Taxonomy" id="985895"/>
    <lineage>
        <taxon>Eukaryota</taxon>
        <taxon>Fungi</taxon>
        <taxon>Dikarya</taxon>
        <taxon>Ascomycota</taxon>
        <taxon>Pezizomycotina</taxon>
        <taxon>Dothideomycetes</taxon>
        <taxon>Pleosporomycetidae</taxon>
        <taxon>Pleosporales</taxon>
        <taxon>Pleosporineae</taxon>
        <taxon>Leptosphaeriaceae</taxon>
        <taxon>Plenodomus</taxon>
        <taxon>Plenodomus lingam/Leptosphaeria maculans species complex</taxon>
    </lineage>
</organism>
<dbReference type="HOGENOM" id="CLU_1428254_0_0_1"/>
<protein>
    <submittedName>
        <fullName evidence="2">Predicted protein</fullName>
    </submittedName>
</protein>
<dbReference type="InParanoid" id="E4ZUH6"/>
<feature type="region of interest" description="Disordered" evidence="1">
    <location>
        <begin position="157"/>
        <end position="178"/>
    </location>
</feature>
<dbReference type="AlphaFoldDB" id="E4ZUH6"/>
<accession>E4ZUH6</accession>
<feature type="compositionally biased region" description="Low complexity" evidence="1">
    <location>
        <begin position="159"/>
        <end position="169"/>
    </location>
</feature>
<proteinExistence type="predicted"/>
<dbReference type="EMBL" id="FP929126">
    <property type="protein sequence ID" value="CBX95055.1"/>
    <property type="molecule type" value="Genomic_DNA"/>
</dbReference>
<sequence length="190" mass="20335">MFPRSANQTKGQCYDITASNLHSQPPSLPRARGRPNLLVHSKEVASNFAKIPDSPPCTTSIPYHYFTCLYCTTTVLPAPRGAVRKADLMRSTCMLASQPLVCPGGKTEARACECVSRASSICHVTSAAAAAAAASLQLPGKTEGTSKKARLPVLCQHQTSTSTSTSTSTNDGPRASQPFPYTCTWFRRRG</sequence>
<evidence type="ECO:0000313" key="2">
    <source>
        <dbReference type="EMBL" id="CBX95055.1"/>
    </source>
</evidence>